<dbReference type="Proteomes" id="UP000094112">
    <property type="component" value="Unassembled WGS sequence"/>
</dbReference>
<dbReference type="RefSeq" id="XP_019037504.1">
    <property type="nucleotide sequence ID" value="XM_019185063.1"/>
</dbReference>
<organism evidence="2 3">
    <name type="scientific">Wickerhamomyces anomalus (strain ATCC 58044 / CBS 1984 / NCYC 433 / NRRL Y-366-8)</name>
    <name type="common">Yeast</name>
    <name type="synonym">Hansenula anomala</name>
    <dbReference type="NCBI Taxonomy" id="683960"/>
    <lineage>
        <taxon>Eukaryota</taxon>
        <taxon>Fungi</taxon>
        <taxon>Dikarya</taxon>
        <taxon>Ascomycota</taxon>
        <taxon>Saccharomycotina</taxon>
        <taxon>Saccharomycetes</taxon>
        <taxon>Phaffomycetales</taxon>
        <taxon>Wickerhamomycetaceae</taxon>
        <taxon>Wickerhamomyces</taxon>
    </lineage>
</organism>
<dbReference type="OrthoDB" id="4090114at2759"/>
<dbReference type="PANTHER" id="PTHR28042">
    <property type="entry name" value="E3 UBIQUITIN-PROTEIN LIGASE COMPLEX SLX5-SLX8 SUBUNIT SLX5"/>
    <property type="match status" value="1"/>
</dbReference>
<dbReference type="GO" id="GO:0033768">
    <property type="term" value="C:SUMO-targeted ubiquitin ligase complex"/>
    <property type="evidence" value="ECO:0007669"/>
    <property type="project" value="TreeGrafter"/>
</dbReference>
<feature type="region of interest" description="Disordered" evidence="1">
    <location>
        <begin position="71"/>
        <end position="183"/>
    </location>
</feature>
<dbReference type="EMBL" id="KV454212">
    <property type="protein sequence ID" value="ODQ58297.1"/>
    <property type="molecule type" value="Genomic_DNA"/>
</dbReference>
<dbReference type="GO" id="GO:0004842">
    <property type="term" value="F:ubiquitin-protein transferase activity"/>
    <property type="evidence" value="ECO:0007669"/>
    <property type="project" value="TreeGrafter"/>
</dbReference>
<dbReference type="InterPro" id="IPR038886">
    <property type="entry name" value="E3_SLX5/Rfp1"/>
</dbReference>
<gene>
    <name evidence="2" type="ORF">WICANDRAFT_80443</name>
</gene>
<protein>
    <submittedName>
        <fullName evidence="2">Uncharacterized protein</fullName>
    </submittedName>
</protein>
<evidence type="ECO:0000256" key="1">
    <source>
        <dbReference type="SAM" id="MobiDB-lite"/>
    </source>
</evidence>
<evidence type="ECO:0000313" key="2">
    <source>
        <dbReference type="EMBL" id="ODQ58297.1"/>
    </source>
</evidence>
<proteinExistence type="predicted"/>
<name>A0A1E3P0A3_WICAA</name>
<keyword evidence="3" id="KW-1185">Reference proteome</keyword>
<dbReference type="AlphaFoldDB" id="A0A1E3P0A3"/>
<dbReference type="PANTHER" id="PTHR28042:SF1">
    <property type="entry name" value="E3 UBIQUITIN-PROTEIN LIGASE COMPLEX SLX5-SLX8 SUBUNIT SLX5"/>
    <property type="match status" value="1"/>
</dbReference>
<dbReference type="STRING" id="683960.A0A1E3P0A3"/>
<sequence>MANREVIDLDDSDGEDDIEVIFERSREGTGASRSSDVRINNVIPVERYLNNNENDDDVEIVEERINVPEVPSTPSYVIHSPNGPIPVYENREGSGSAGPERRSFQNARGPIPTQSYRNPQEVAGRAEQMRREEQIRAQQARQGRPPPPPVQRPRRAPPAQRRPVRGYPPLPPTRQMRNRRGPGSSFLDMMLQMDNFPLAFNSIFFNEEDDDDDPNFYPGMAFPHHHHHLHDDGGVDQHIMNIIEQRENQEADKKRNINESATKAYHDYCEEKIKSIKAPYTTFLDPEEDYVCILCGVTLGEGLPEEFRGNIKHAKLEKLQEENDVMAPYQALNLITDADRDLAKRIFMSTCGHTYCGRCVKNISGVKAILKEKKNKFKKTDKDIDNPFIYAPSKCIAPGCNIGLVAKRRFNEIFV</sequence>
<dbReference type="GeneID" id="30202309"/>
<evidence type="ECO:0000313" key="3">
    <source>
        <dbReference type="Proteomes" id="UP000094112"/>
    </source>
</evidence>
<accession>A0A1E3P0A3</accession>
<reference evidence="2 3" key="1">
    <citation type="journal article" date="2016" name="Proc. Natl. Acad. Sci. U.S.A.">
        <title>Comparative genomics of biotechnologically important yeasts.</title>
        <authorList>
            <person name="Riley R."/>
            <person name="Haridas S."/>
            <person name="Wolfe K.H."/>
            <person name="Lopes M.R."/>
            <person name="Hittinger C.T."/>
            <person name="Goeker M."/>
            <person name="Salamov A.A."/>
            <person name="Wisecaver J.H."/>
            <person name="Long T.M."/>
            <person name="Calvey C.H."/>
            <person name="Aerts A.L."/>
            <person name="Barry K.W."/>
            <person name="Choi C."/>
            <person name="Clum A."/>
            <person name="Coughlan A.Y."/>
            <person name="Deshpande S."/>
            <person name="Douglass A.P."/>
            <person name="Hanson S.J."/>
            <person name="Klenk H.-P."/>
            <person name="LaButti K.M."/>
            <person name="Lapidus A."/>
            <person name="Lindquist E.A."/>
            <person name="Lipzen A.M."/>
            <person name="Meier-Kolthoff J.P."/>
            <person name="Ohm R.A."/>
            <person name="Otillar R.P."/>
            <person name="Pangilinan J.L."/>
            <person name="Peng Y."/>
            <person name="Rokas A."/>
            <person name="Rosa C.A."/>
            <person name="Scheuner C."/>
            <person name="Sibirny A.A."/>
            <person name="Slot J.C."/>
            <person name="Stielow J.B."/>
            <person name="Sun H."/>
            <person name="Kurtzman C.P."/>
            <person name="Blackwell M."/>
            <person name="Grigoriev I.V."/>
            <person name="Jeffries T.W."/>
        </authorList>
    </citation>
    <scope>NUCLEOTIDE SEQUENCE [LARGE SCALE GENOMIC DNA]</scope>
    <source>
        <strain evidence="3">ATCC 58044 / CBS 1984 / NCYC 433 / NRRL Y-366-8</strain>
    </source>
</reference>